<dbReference type="PANTHER" id="PTHR46084:SF19">
    <property type="entry name" value="PROTEIN KINASE DOMAIN-CONTAINING PROTEIN"/>
    <property type="match status" value="1"/>
</dbReference>
<evidence type="ECO:0000256" key="5">
    <source>
        <dbReference type="ARBA" id="ARBA00015536"/>
    </source>
</evidence>
<keyword evidence="16" id="KW-0137">Centromere</keyword>
<dbReference type="Pfam" id="PF00400">
    <property type="entry name" value="WD40"/>
    <property type="match status" value="1"/>
</dbReference>
<dbReference type="PANTHER" id="PTHR46084">
    <property type="entry name" value="PROTEIN MALE DISCOVERER 2"/>
    <property type="match status" value="1"/>
</dbReference>
<comment type="similarity">
    <text evidence="4">Belongs to the LRWD1 family.</text>
</comment>
<dbReference type="GO" id="GO:0000776">
    <property type="term" value="C:kinetochore"/>
    <property type="evidence" value="ECO:0007669"/>
    <property type="project" value="UniProtKB-KW"/>
</dbReference>
<comment type="subcellular location">
    <subcellularLocation>
        <location evidence="3">Chromosome</location>
        <location evidence="3">Centromere</location>
        <location evidence="3">Kinetochore</location>
    </subcellularLocation>
    <subcellularLocation>
        <location evidence="2">Chromosome</location>
        <location evidence="2">Telomere</location>
    </subcellularLocation>
    <subcellularLocation>
        <location evidence="18">Endomembrane system</location>
        <topology evidence="18">Single-pass membrane protein</topology>
    </subcellularLocation>
    <subcellularLocation>
        <location evidence="1">Membrane</location>
        <topology evidence="1">Single-pass type I membrane protein</topology>
    </subcellularLocation>
</comment>
<proteinExistence type="inferred from homology"/>
<keyword evidence="10" id="KW-0732">Signal</keyword>
<dbReference type="GO" id="GO:0000781">
    <property type="term" value="C:chromosome, telomeric region"/>
    <property type="evidence" value="ECO:0007669"/>
    <property type="project" value="UniProtKB-SubCell"/>
</dbReference>
<name>A0A7J7H2I8_CAMSI</name>
<dbReference type="Pfam" id="PF00560">
    <property type="entry name" value="LRR_1"/>
    <property type="match status" value="2"/>
</dbReference>
<evidence type="ECO:0000256" key="3">
    <source>
        <dbReference type="ARBA" id="ARBA00004629"/>
    </source>
</evidence>
<keyword evidence="6 19" id="KW-0853">WD repeat</keyword>
<dbReference type="InterPro" id="IPR032675">
    <property type="entry name" value="LRR_dom_sf"/>
</dbReference>
<dbReference type="SMART" id="SM00320">
    <property type="entry name" value="WD40"/>
    <property type="match status" value="1"/>
</dbReference>
<keyword evidence="13" id="KW-0158">Chromosome</keyword>
<keyword evidence="8" id="KW-0812">Transmembrane</keyword>
<evidence type="ECO:0000256" key="19">
    <source>
        <dbReference type="PROSITE-ProRule" id="PRU00221"/>
    </source>
</evidence>
<keyword evidence="7" id="KW-0433">Leucine-rich repeat</keyword>
<dbReference type="SUPFAM" id="SSF52058">
    <property type="entry name" value="L domain-like"/>
    <property type="match status" value="1"/>
</dbReference>
<comment type="caution">
    <text evidence="20">The sequence shown here is derived from an EMBL/GenBank/DDBJ whole genome shotgun (WGS) entry which is preliminary data.</text>
</comment>
<sequence>MIVSSPWDQTVKIWKLTNCKIRAPLAGQSGYVNTVAVSPDGSLCASGGKDGVILLWDLAEGKKLYSLDSGSIINMNGVATSKKDGFSLSSGDFPTLGSEKDNSRKESRLTRILHGNNLIGSIPKEIGMLKYLKVLDLGNNQLSGPIPSELGSLTSLLKMNLQSNGLTGKLPSELGNLKYLEELRLDRNKLQGNVPATNSSDFTSSMHGISHVDFGGVYTDSEMLKDVLRFSRQELEVACEDFSNIIGSSPDSLVYKGTMKGGPEIAVISLCIKEEHWTGYLELYYQREVK</sequence>
<reference evidence="20 21" key="2">
    <citation type="submission" date="2020-07" db="EMBL/GenBank/DDBJ databases">
        <title>Genome assembly of wild tea tree DASZ reveals pedigree and selection history of tea varieties.</title>
        <authorList>
            <person name="Zhang W."/>
        </authorList>
    </citation>
    <scope>NUCLEOTIDE SEQUENCE [LARGE SCALE GENOMIC DNA]</scope>
    <source>
        <strain evidence="21">cv. G240</strain>
        <tissue evidence="20">Leaf</tissue>
    </source>
</reference>
<dbReference type="FunFam" id="3.80.10.10:FF:000383">
    <property type="entry name" value="Leucine-rich repeat receptor protein kinase EMS1"/>
    <property type="match status" value="1"/>
</dbReference>
<evidence type="ECO:0000256" key="11">
    <source>
        <dbReference type="ARBA" id="ARBA00022737"/>
    </source>
</evidence>
<evidence type="ECO:0000256" key="8">
    <source>
        <dbReference type="ARBA" id="ARBA00022692"/>
    </source>
</evidence>
<keyword evidence="21" id="KW-1185">Reference proteome</keyword>
<evidence type="ECO:0000256" key="2">
    <source>
        <dbReference type="ARBA" id="ARBA00004574"/>
    </source>
</evidence>
<accession>A0A7J7H2I8</accession>
<keyword evidence="9" id="KW-0235">DNA replication</keyword>
<evidence type="ECO:0000256" key="4">
    <source>
        <dbReference type="ARBA" id="ARBA00007545"/>
    </source>
</evidence>
<dbReference type="GO" id="GO:0006260">
    <property type="term" value="P:DNA replication"/>
    <property type="evidence" value="ECO:0007669"/>
    <property type="project" value="UniProtKB-KW"/>
</dbReference>
<evidence type="ECO:0000256" key="7">
    <source>
        <dbReference type="ARBA" id="ARBA00022614"/>
    </source>
</evidence>
<evidence type="ECO:0000256" key="1">
    <source>
        <dbReference type="ARBA" id="ARBA00004479"/>
    </source>
</evidence>
<evidence type="ECO:0000256" key="10">
    <source>
        <dbReference type="ARBA" id="ARBA00022729"/>
    </source>
</evidence>
<dbReference type="InterPro" id="IPR015943">
    <property type="entry name" value="WD40/YVTN_repeat-like_dom_sf"/>
</dbReference>
<protein>
    <recommendedName>
        <fullName evidence="5">Leucine-rich repeat and WD repeat-containing protein 1</fullName>
    </recommendedName>
    <alternativeName>
        <fullName evidence="17">Origin recognition complex-associated protein</fullName>
    </alternativeName>
</protein>
<dbReference type="PROSITE" id="PS50082">
    <property type="entry name" value="WD_REPEATS_2"/>
    <property type="match status" value="2"/>
</dbReference>
<keyword evidence="12" id="KW-0995">Kinetochore</keyword>
<keyword evidence="11" id="KW-0677">Repeat</keyword>
<evidence type="ECO:0000256" key="14">
    <source>
        <dbReference type="ARBA" id="ARBA00022989"/>
    </source>
</evidence>
<keyword evidence="14" id="KW-1133">Transmembrane helix</keyword>
<dbReference type="Proteomes" id="UP000593564">
    <property type="component" value="Unassembled WGS sequence"/>
</dbReference>
<evidence type="ECO:0000313" key="21">
    <source>
        <dbReference type="Proteomes" id="UP000593564"/>
    </source>
</evidence>
<feature type="repeat" description="WD" evidence="19">
    <location>
        <begin position="1"/>
        <end position="18"/>
    </location>
</feature>
<dbReference type="GO" id="GO:0012505">
    <property type="term" value="C:endomembrane system"/>
    <property type="evidence" value="ECO:0007669"/>
    <property type="project" value="UniProtKB-SubCell"/>
</dbReference>
<dbReference type="PROSITE" id="PS00678">
    <property type="entry name" value="WD_REPEATS_1"/>
    <property type="match status" value="1"/>
</dbReference>
<organism evidence="20 21">
    <name type="scientific">Camellia sinensis</name>
    <name type="common">Tea plant</name>
    <name type="synonym">Thea sinensis</name>
    <dbReference type="NCBI Taxonomy" id="4442"/>
    <lineage>
        <taxon>Eukaryota</taxon>
        <taxon>Viridiplantae</taxon>
        <taxon>Streptophyta</taxon>
        <taxon>Embryophyta</taxon>
        <taxon>Tracheophyta</taxon>
        <taxon>Spermatophyta</taxon>
        <taxon>Magnoliopsida</taxon>
        <taxon>eudicotyledons</taxon>
        <taxon>Gunneridae</taxon>
        <taxon>Pentapetalae</taxon>
        <taxon>asterids</taxon>
        <taxon>Ericales</taxon>
        <taxon>Theaceae</taxon>
        <taxon>Camellia</taxon>
    </lineage>
</organism>
<dbReference type="InterPro" id="IPR001680">
    <property type="entry name" value="WD40_rpt"/>
</dbReference>
<evidence type="ECO:0000256" key="18">
    <source>
        <dbReference type="ARBA" id="ARBA00037847"/>
    </source>
</evidence>
<dbReference type="InterPro" id="IPR019775">
    <property type="entry name" value="WD40_repeat_CS"/>
</dbReference>
<dbReference type="InterPro" id="IPR036322">
    <property type="entry name" value="WD40_repeat_dom_sf"/>
</dbReference>
<evidence type="ECO:0000256" key="15">
    <source>
        <dbReference type="ARBA" id="ARBA00023136"/>
    </source>
</evidence>
<dbReference type="PROSITE" id="PS50294">
    <property type="entry name" value="WD_REPEATS_REGION"/>
    <property type="match status" value="1"/>
</dbReference>
<dbReference type="AlphaFoldDB" id="A0A7J7H2I8"/>
<evidence type="ECO:0000256" key="16">
    <source>
        <dbReference type="ARBA" id="ARBA00023328"/>
    </source>
</evidence>
<reference evidence="21" key="1">
    <citation type="journal article" date="2020" name="Nat. Commun.">
        <title>Genome assembly of wild tea tree DASZ reveals pedigree and selection history of tea varieties.</title>
        <authorList>
            <person name="Zhang W."/>
            <person name="Zhang Y."/>
            <person name="Qiu H."/>
            <person name="Guo Y."/>
            <person name="Wan H."/>
            <person name="Zhang X."/>
            <person name="Scossa F."/>
            <person name="Alseekh S."/>
            <person name="Zhang Q."/>
            <person name="Wang P."/>
            <person name="Xu L."/>
            <person name="Schmidt M.H."/>
            <person name="Jia X."/>
            <person name="Li D."/>
            <person name="Zhu A."/>
            <person name="Guo F."/>
            <person name="Chen W."/>
            <person name="Ni D."/>
            <person name="Usadel B."/>
            <person name="Fernie A.R."/>
            <person name="Wen W."/>
        </authorList>
    </citation>
    <scope>NUCLEOTIDE SEQUENCE [LARGE SCALE GENOMIC DNA]</scope>
    <source>
        <strain evidence="21">cv. G240</strain>
    </source>
</reference>
<dbReference type="EMBL" id="JACBKZ010000006">
    <property type="protein sequence ID" value="KAF5947169.1"/>
    <property type="molecule type" value="Genomic_DNA"/>
</dbReference>
<feature type="repeat" description="WD" evidence="19">
    <location>
        <begin position="25"/>
        <end position="66"/>
    </location>
</feature>
<keyword evidence="15" id="KW-0472">Membrane</keyword>
<dbReference type="SUPFAM" id="SSF50978">
    <property type="entry name" value="WD40 repeat-like"/>
    <property type="match status" value="1"/>
</dbReference>
<dbReference type="Gene3D" id="2.130.10.10">
    <property type="entry name" value="YVTN repeat-like/Quinoprotein amine dehydrogenase"/>
    <property type="match status" value="1"/>
</dbReference>
<evidence type="ECO:0000256" key="17">
    <source>
        <dbReference type="ARBA" id="ARBA00033046"/>
    </source>
</evidence>
<evidence type="ECO:0000256" key="13">
    <source>
        <dbReference type="ARBA" id="ARBA00022895"/>
    </source>
</evidence>
<dbReference type="Gene3D" id="3.80.10.10">
    <property type="entry name" value="Ribonuclease Inhibitor"/>
    <property type="match status" value="1"/>
</dbReference>
<dbReference type="InterPro" id="IPR001611">
    <property type="entry name" value="Leu-rich_rpt"/>
</dbReference>
<evidence type="ECO:0000256" key="12">
    <source>
        <dbReference type="ARBA" id="ARBA00022838"/>
    </source>
</evidence>
<evidence type="ECO:0000256" key="9">
    <source>
        <dbReference type="ARBA" id="ARBA00022705"/>
    </source>
</evidence>
<keyword evidence="13" id="KW-0779">Telomere</keyword>
<evidence type="ECO:0000256" key="6">
    <source>
        <dbReference type="ARBA" id="ARBA00022574"/>
    </source>
</evidence>
<gene>
    <name evidence="20" type="ORF">HYC85_013126</name>
</gene>
<evidence type="ECO:0000313" key="20">
    <source>
        <dbReference type="EMBL" id="KAF5947169.1"/>
    </source>
</evidence>